<dbReference type="AlphaFoldDB" id="A0A844QG45"/>
<evidence type="ECO:0008006" key="4">
    <source>
        <dbReference type="Google" id="ProtNLM"/>
    </source>
</evidence>
<comment type="caution">
    <text evidence="2">The sequence shown here is derived from an EMBL/GenBank/DDBJ whole genome shotgun (WGS) entry which is preliminary data.</text>
</comment>
<feature type="compositionally biased region" description="Basic and acidic residues" evidence="1">
    <location>
        <begin position="26"/>
        <end position="37"/>
    </location>
</feature>
<accession>A0A844QG45</accession>
<feature type="region of interest" description="Disordered" evidence="1">
    <location>
        <begin position="1"/>
        <end position="41"/>
    </location>
</feature>
<gene>
    <name evidence="2" type="ORF">GN330_07225</name>
</gene>
<proteinExistence type="predicted"/>
<dbReference type="Pfam" id="PF17278">
    <property type="entry name" value="DUF5343"/>
    <property type="match status" value="1"/>
</dbReference>
<protein>
    <recommendedName>
        <fullName evidence="4">DUF5343 domain-containing protein</fullName>
    </recommendedName>
</protein>
<reference evidence="2 3" key="1">
    <citation type="submission" date="2019-12" db="EMBL/GenBank/DDBJ databases">
        <title>Nitratireductor arenosus sp. nov., Isolated from sea sand, Jeju island, South Korea.</title>
        <authorList>
            <person name="Kim W."/>
        </authorList>
    </citation>
    <scope>NUCLEOTIDE SEQUENCE [LARGE SCALE GENOMIC DNA]</scope>
    <source>
        <strain evidence="2 3">CAU 1489</strain>
    </source>
</reference>
<dbReference type="InterPro" id="IPR035235">
    <property type="entry name" value="DUF5343"/>
</dbReference>
<keyword evidence="3" id="KW-1185">Reference proteome</keyword>
<evidence type="ECO:0000256" key="1">
    <source>
        <dbReference type="SAM" id="MobiDB-lite"/>
    </source>
</evidence>
<dbReference type="RefSeq" id="WP_156712037.1">
    <property type="nucleotide sequence ID" value="NZ_WPHG01000002.1"/>
</dbReference>
<organism evidence="2 3">
    <name type="scientific">Nitratireductor arenosus</name>
    <dbReference type="NCBI Taxonomy" id="2682096"/>
    <lineage>
        <taxon>Bacteria</taxon>
        <taxon>Pseudomonadati</taxon>
        <taxon>Pseudomonadota</taxon>
        <taxon>Alphaproteobacteria</taxon>
        <taxon>Hyphomicrobiales</taxon>
        <taxon>Phyllobacteriaceae</taxon>
        <taxon>Nitratireductor</taxon>
    </lineage>
</organism>
<feature type="compositionally biased region" description="Polar residues" evidence="1">
    <location>
        <begin position="9"/>
        <end position="23"/>
    </location>
</feature>
<sequence>MGKDKKSVAQISQSEVANATTISAEEMSKSPPRRDIKGGIPYTASPGVLKKALELMVQAERPDKFSANYMETVLKLTGGAARAVPPFLKKMQFIGSDGAPTNLYSKFKTDGGRSQAAYEGLKNAFSELFRRNEYIYKAEEGVVKDVIVEITGLKKNDKIVRLMYSSFDAVRSFISSFISTSMPADEKVDEVTSAKISLADSEVPSGLESLGLSYQINIILPETENISVFNAIFRSLRENLLR</sequence>
<dbReference type="Proteomes" id="UP000463224">
    <property type="component" value="Unassembled WGS sequence"/>
</dbReference>
<evidence type="ECO:0000313" key="2">
    <source>
        <dbReference type="EMBL" id="MVA97038.1"/>
    </source>
</evidence>
<name>A0A844QG45_9HYPH</name>
<evidence type="ECO:0000313" key="3">
    <source>
        <dbReference type="Proteomes" id="UP000463224"/>
    </source>
</evidence>
<dbReference type="EMBL" id="WPHG01000002">
    <property type="protein sequence ID" value="MVA97038.1"/>
    <property type="molecule type" value="Genomic_DNA"/>
</dbReference>